<comment type="subcellular location">
    <subcellularLocation>
        <location evidence="1">Mitochondrion inner membrane</location>
        <topology evidence="1">Single-pass membrane protein</topology>
    </subcellularLocation>
</comment>
<evidence type="ECO:0000313" key="4">
    <source>
        <dbReference type="Proteomes" id="UP001285441"/>
    </source>
</evidence>
<dbReference type="PROSITE" id="PS50969">
    <property type="entry name" value="FCP1"/>
    <property type="match status" value="1"/>
</dbReference>
<sequence>PDPTPAYLLRASFLARTLPKARAMLVVIDLNGTLLFRPSRNHPTKFVERPHARRFLEYCIATFYVVIWSSARPQNVNNMCRQLLSPDQQQRVVDVWARDRFGLTAADYSTRTQCYKRLTKLWADPVVAASHPDAGAGSGAWNQGNTVLIDDSIEKARSEPFNAITIPEFNGDINEQPTVLPLVHDYLNTLAHQADISTYIRSHPFAVDEEASVLLQHSDSNDELGNAAQNN</sequence>
<dbReference type="Gene3D" id="3.40.50.1000">
    <property type="entry name" value="HAD superfamily/HAD-like"/>
    <property type="match status" value="1"/>
</dbReference>
<dbReference type="InterPro" id="IPR036412">
    <property type="entry name" value="HAD-like_sf"/>
</dbReference>
<protein>
    <recommendedName>
        <fullName evidence="1">Mitochondrial import inner membrane translocase subunit TIM50</fullName>
    </recommendedName>
</protein>
<gene>
    <name evidence="3" type="ORF">B0H63DRAFT_402370</name>
</gene>
<evidence type="ECO:0000256" key="1">
    <source>
        <dbReference type="RuleBase" id="RU365079"/>
    </source>
</evidence>
<dbReference type="SUPFAM" id="SSF56784">
    <property type="entry name" value="HAD-like"/>
    <property type="match status" value="1"/>
</dbReference>
<keyword evidence="1" id="KW-0653">Protein transport</keyword>
<dbReference type="Pfam" id="PF03031">
    <property type="entry name" value="NIF"/>
    <property type="match status" value="1"/>
</dbReference>
<comment type="function">
    <text evidence="1">Essential component of the TIM23 complex, a complex that mediates the translocation of transit peptide-containing proteins across the mitochondrial inner membrane.</text>
</comment>
<evidence type="ECO:0000259" key="2">
    <source>
        <dbReference type="PROSITE" id="PS50969"/>
    </source>
</evidence>
<dbReference type="SMART" id="SM00577">
    <property type="entry name" value="CPDc"/>
    <property type="match status" value="1"/>
</dbReference>
<dbReference type="EMBL" id="JAULSW010000009">
    <property type="protein sequence ID" value="KAK3370161.1"/>
    <property type="molecule type" value="Genomic_DNA"/>
</dbReference>
<dbReference type="InterPro" id="IPR023214">
    <property type="entry name" value="HAD_sf"/>
</dbReference>
<dbReference type="PANTHER" id="PTHR12210">
    <property type="entry name" value="DULLARD PROTEIN PHOSPHATASE"/>
    <property type="match status" value="1"/>
</dbReference>
<dbReference type="Proteomes" id="UP001285441">
    <property type="component" value="Unassembled WGS sequence"/>
</dbReference>
<comment type="similarity">
    <text evidence="1">Belongs to the TIM50 family.</text>
</comment>
<dbReference type="InterPro" id="IPR004274">
    <property type="entry name" value="FCP1_dom"/>
</dbReference>
<dbReference type="GO" id="GO:0015031">
    <property type="term" value="P:protein transport"/>
    <property type="evidence" value="ECO:0007669"/>
    <property type="project" value="UniProtKB-KW"/>
</dbReference>
<keyword evidence="1" id="KW-0809">Transit peptide</keyword>
<dbReference type="AlphaFoldDB" id="A0AAE0K4Y0"/>
<proteinExistence type="inferred from homology"/>
<keyword evidence="1" id="KW-0813">Transport</keyword>
<organism evidence="3 4">
    <name type="scientific">Podospora didyma</name>
    <dbReference type="NCBI Taxonomy" id="330526"/>
    <lineage>
        <taxon>Eukaryota</taxon>
        <taxon>Fungi</taxon>
        <taxon>Dikarya</taxon>
        <taxon>Ascomycota</taxon>
        <taxon>Pezizomycotina</taxon>
        <taxon>Sordariomycetes</taxon>
        <taxon>Sordariomycetidae</taxon>
        <taxon>Sordariales</taxon>
        <taxon>Podosporaceae</taxon>
        <taxon>Podospora</taxon>
    </lineage>
</organism>
<comment type="caution">
    <text evidence="3">The sequence shown here is derived from an EMBL/GenBank/DDBJ whole genome shotgun (WGS) entry which is preliminary data.</text>
</comment>
<feature type="domain" description="FCP1 homology" evidence="2">
    <location>
        <begin position="19"/>
        <end position="190"/>
    </location>
</feature>
<comment type="subunit">
    <text evidence="1">Component of the TIM23 complex.</text>
</comment>
<evidence type="ECO:0000313" key="3">
    <source>
        <dbReference type="EMBL" id="KAK3370161.1"/>
    </source>
</evidence>
<feature type="non-terminal residue" evidence="3">
    <location>
        <position position="1"/>
    </location>
</feature>
<keyword evidence="4" id="KW-1185">Reference proteome</keyword>
<dbReference type="GO" id="GO:0005744">
    <property type="term" value="C:TIM23 mitochondrial import inner membrane translocase complex"/>
    <property type="evidence" value="ECO:0007669"/>
    <property type="project" value="UniProtKB-UniRule"/>
</dbReference>
<dbReference type="InterPro" id="IPR050365">
    <property type="entry name" value="TIM50"/>
</dbReference>
<reference evidence="3" key="1">
    <citation type="journal article" date="2023" name="Mol. Phylogenet. Evol.">
        <title>Genome-scale phylogeny and comparative genomics of the fungal order Sordariales.</title>
        <authorList>
            <person name="Hensen N."/>
            <person name="Bonometti L."/>
            <person name="Westerberg I."/>
            <person name="Brannstrom I.O."/>
            <person name="Guillou S."/>
            <person name="Cros-Aarteil S."/>
            <person name="Calhoun S."/>
            <person name="Haridas S."/>
            <person name="Kuo A."/>
            <person name="Mondo S."/>
            <person name="Pangilinan J."/>
            <person name="Riley R."/>
            <person name="LaButti K."/>
            <person name="Andreopoulos B."/>
            <person name="Lipzen A."/>
            <person name="Chen C."/>
            <person name="Yan M."/>
            <person name="Daum C."/>
            <person name="Ng V."/>
            <person name="Clum A."/>
            <person name="Steindorff A."/>
            <person name="Ohm R.A."/>
            <person name="Martin F."/>
            <person name="Silar P."/>
            <person name="Natvig D.O."/>
            <person name="Lalanne C."/>
            <person name="Gautier V."/>
            <person name="Ament-Velasquez S.L."/>
            <person name="Kruys A."/>
            <person name="Hutchinson M.I."/>
            <person name="Powell A.J."/>
            <person name="Barry K."/>
            <person name="Miller A.N."/>
            <person name="Grigoriev I.V."/>
            <person name="Debuchy R."/>
            <person name="Gladieux P."/>
            <person name="Hiltunen Thoren M."/>
            <person name="Johannesson H."/>
        </authorList>
    </citation>
    <scope>NUCLEOTIDE SEQUENCE</scope>
    <source>
        <strain evidence="3">CBS 232.78</strain>
    </source>
</reference>
<keyword evidence="1" id="KW-0811">Translocation</keyword>
<name>A0AAE0K4Y0_9PEZI</name>
<reference evidence="3" key="2">
    <citation type="submission" date="2023-06" db="EMBL/GenBank/DDBJ databases">
        <authorList>
            <consortium name="Lawrence Berkeley National Laboratory"/>
            <person name="Haridas S."/>
            <person name="Hensen N."/>
            <person name="Bonometti L."/>
            <person name="Westerberg I."/>
            <person name="Brannstrom I.O."/>
            <person name="Guillou S."/>
            <person name="Cros-Aarteil S."/>
            <person name="Calhoun S."/>
            <person name="Kuo A."/>
            <person name="Mondo S."/>
            <person name="Pangilinan J."/>
            <person name="Riley R."/>
            <person name="LaButti K."/>
            <person name="Andreopoulos B."/>
            <person name="Lipzen A."/>
            <person name="Chen C."/>
            <person name="Yanf M."/>
            <person name="Daum C."/>
            <person name="Ng V."/>
            <person name="Clum A."/>
            <person name="Steindorff A."/>
            <person name="Ohm R."/>
            <person name="Martin F."/>
            <person name="Silar P."/>
            <person name="Natvig D."/>
            <person name="Lalanne C."/>
            <person name="Gautier V."/>
            <person name="Ament-velasquez S.L."/>
            <person name="Kruys A."/>
            <person name="Hutchinson M.I."/>
            <person name="Powell A.J."/>
            <person name="Barry K."/>
            <person name="Miller A.N."/>
            <person name="Grigoriev I.V."/>
            <person name="Debuchy R."/>
            <person name="Gladieux P."/>
            <person name="Thoren M.H."/>
            <person name="Johannesson H."/>
        </authorList>
    </citation>
    <scope>NUCLEOTIDE SEQUENCE</scope>
    <source>
        <strain evidence="3">CBS 232.78</strain>
    </source>
</reference>
<keyword evidence="1" id="KW-0496">Mitochondrion</keyword>
<accession>A0AAE0K4Y0</accession>